<feature type="region of interest" description="Disordered" evidence="1">
    <location>
        <begin position="43"/>
        <end position="74"/>
    </location>
</feature>
<reference evidence="3" key="1">
    <citation type="journal article" date="2023" name="bioRxiv">
        <title>Complete genome of the Medicago anthracnose fungus, Colletotrichum destructivum, reveals a mini-chromosome-like region within a core chromosome.</title>
        <authorList>
            <person name="Lapalu N."/>
            <person name="Simon A."/>
            <person name="Lu A."/>
            <person name="Plaumann P.-L."/>
            <person name="Amselem J."/>
            <person name="Pigne S."/>
            <person name="Auger A."/>
            <person name="Koch C."/>
            <person name="Dallery J.-F."/>
            <person name="O'Connell R.J."/>
        </authorList>
    </citation>
    <scope>NUCLEOTIDE SEQUENCE [LARGE SCALE GENOMIC DNA]</scope>
    <source>
        <strain evidence="3">CBS 520.97</strain>
    </source>
</reference>
<organism evidence="2 3">
    <name type="scientific">Colletotrichum destructivum</name>
    <dbReference type="NCBI Taxonomy" id="34406"/>
    <lineage>
        <taxon>Eukaryota</taxon>
        <taxon>Fungi</taxon>
        <taxon>Dikarya</taxon>
        <taxon>Ascomycota</taxon>
        <taxon>Pezizomycotina</taxon>
        <taxon>Sordariomycetes</taxon>
        <taxon>Hypocreomycetidae</taxon>
        <taxon>Glomerellales</taxon>
        <taxon>Glomerellaceae</taxon>
        <taxon>Colletotrichum</taxon>
        <taxon>Colletotrichum destructivum species complex</taxon>
    </lineage>
</organism>
<gene>
    <name evidence="2" type="ORF">CDEST_15358</name>
</gene>
<dbReference type="EMBL" id="CP137315">
    <property type="protein sequence ID" value="WQF90344.1"/>
    <property type="molecule type" value="Genomic_DNA"/>
</dbReference>
<evidence type="ECO:0000313" key="3">
    <source>
        <dbReference type="Proteomes" id="UP001322277"/>
    </source>
</evidence>
<dbReference type="RefSeq" id="XP_062787565.1">
    <property type="nucleotide sequence ID" value="XM_062931514.1"/>
</dbReference>
<evidence type="ECO:0008006" key="4">
    <source>
        <dbReference type="Google" id="ProtNLM"/>
    </source>
</evidence>
<dbReference type="Proteomes" id="UP001322277">
    <property type="component" value="Chromosome 11"/>
</dbReference>
<dbReference type="KEGG" id="cdet:87951858"/>
<keyword evidence="3" id="KW-1185">Reference proteome</keyword>
<evidence type="ECO:0000313" key="2">
    <source>
        <dbReference type="EMBL" id="WQF90344.1"/>
    </source>
</evidence>
<accession>A0AAX4J427</accession>
<protein>
    <recommendedName>
        <fullName evidence="4">Transposase</fullName>
    </recommendedName>
</protein>
<feature type="compositionally biased region" description="Acidic residues" evidence="1">
    <location>
        <begin position="49"/>
        <end position="58"/>
    </location>
</feature>
<proteinExistence type="predicted"/>
<sequence>MATAQQQLELLQGQVINNAVRQRKTVQLNPNTKFATISDVQKAQVETGEKEDDADETSGSEYIREDESCNFGGI</sequence>
<name>A0AAX4J427_9PEZI</name>
<dbReference type="AlphaFoldDB" id="A0AAX4J427"/>
<dbReference type="GeneID" id="87951858"/>
<evidence type="ECO:0000256" key="1">
    <source>
        <dbReference type="SAM" id="MobiDB-lite"/>
    </source>
</evidence>